<sequence length="108" mass="12222">MSGSLINLLRTEAPLLLCDGRNEALEKLADTCYLFGDLTVTFLHTCSYHNYGTVYFTEAGQGSFSGLFRVYISDDQIRTALYSLDNVRLIDTPHHEFIPQLQAWLSQV</sequence>
<dbReference type="AlphaFoldDB" id="A0A1G7H5Y1"/>
<keyword evidence="2" id="KW-1185">Reference proteome</keyword>
<proteinExistence type="predicted"/>
<accession>A0A1G7H5Y1</accession>
<dbReference type="Proteomes" id="UP000199072">
    <property type="component" value="Unassembled WGS sequence"/>
</dbReference>
<dbReference type="EMBL" id="FNAI01000011">
    <property type="protein sequence ID" value="SDE95867.1"/>
    <property type="molecule type" value="Genomic_DNA"/>
</dbReference>
<protein>
    <submittedName>
        <fullName evidence="1">Uncharacterized protein</fullName>
    </submittedName>
</protein>
<dbReference type="STRING" id="1391627.SAMN05216464_11175"/>
<organism evidence="1 2">
    <name type="scientific">Mucilaginibacter pineti</name>
    <dbReference type="NCBI Taxonomy" id="1391627"/>
    <lineage>
        <taxon>Bacteria</taxon>
        <taxon>Pseudomonadati</taxon>
        <taxon>Bacteroidota</taxon>
        <taxon>Sphingobacteriia</taxon>
        <taxon>Sphingobacteriales</taxon>
        <taxon>Sphingobacteriaceae</taxon>
        <taxon>Mucilaginibacter</taxon>
    </lineage>
</organism>
<reference evidence="1 2" key="1">
    <citation type="submission" date="2016-10" db="EMBL/GenBank/DDBJ databases">
        <authorList>
            <person name="de Groot N.N."/>
        </authorList>
    </citation>
    <scope>NUCLEOTIDE SEQUENCE [LARGE SCALE GENOMIC DNA]</scope>
    <source>
        <strain evidence="1 2">47C3B</strain>
    </source>
</reference>
<evidence type="ECO:0000313" key="2">
    <source>
        <dbReference type="Proteomes" id="UP000199072"/>
    </source>
</evidence>
<evidence type="ECO:0000313" key="1">
    <source>
        <dbReference type="EMBL" id="SDE95867.1"/>
    </source>
</evidence>
<gene>
    <name evidence="1" type="ORF">SAMN05216464_11175</name>
</gene>
<name>A0A1G7H5Y1_9SPHI</name>